<proteinExistence type="predicted"/>
<evidence type="ECO:0000256" key="2">
    <source>
        <dbReference type="SAM" id="SignalP"/>
    </source>
</evidence>
<feature type="domain" description="Sialate O-acetylesterase" evidence="3">
    <location>
        <begin position="104"/>
        <end position="358"/>
    </location>
</feature>
<keyword evidence="2" id="KW-0732">Signal</keyword>
<dbReference type="InterPro" id="IPR005181">
    <property type="entry name" value="SASA"/>
</dbReference>
<evidence type="ECO:0000256" key="1">
    <source>
        <dbReference type="ARBA" id="ARBA00022801"/>
    </source>
</evidence>
<keyword evidence="5" id="KW-1185">Reference proteome</keyword>
<dbReference type="InterPro" id="IPR039329">
    <property type="entry name" value="SIAE"/>
</dbReference>
<dbReference type="PANTHER" id="PTHR22901:SF0">
    <property type="entry name" value="SIALATE O-ACETYLESTERASE"/>
    <property type="match status" value="1"/>
</dbReference>
<dbReference type="Proteomes" id="UP001303899">
    <property type="component" value="Unassembled WGS sequence"/>
</dbReference>
<dbReference type="SUPFAM" id="SSF52266">
    <property type="entry name" value="SGNH hydrolase"/>
    <property type="match status" value="1"/>
</dbReference>
<accession>A0ABU5S9G3</accession>
<dbReference type="EMBL" id="JAYGIL010000026">
    <property type="protein sequence ID" value="MEA5404853.1"/>
    <property type="molecule type" value="Genomic_DNA"/>
</dbReference>
<feature type="signal peptide" evidence="2">
    <location>
        <begin position="1"/>
        <end position="20"/>
    </location>
</feature>
<keyword evidence="1" id="KW-0378">Hydrolase</keyword>
<name>A0ABU5S9G3_9BACT</name>
<evidence type="ECO:0000313" key="4">
    <source>
        <dbReference type="EMBL" id="MEA5404853.1"/>
    </source>
</evidence>
<dbReference type="RefSeq" id="WP_323698288.1">
    <property type="nucleotide sequence ID" value="NZ_JAYGIL010000026.1"/>
</dbReference>
<dbReference type="Gene3D" id="3.40.50.1110">
    <property type="entry name" value="SGNH hydrolase"/>
    <property type="match status" value="1"/>
</dbReference>
<protein>
    <submittedName>
        <fullName evidence="4">Sialate O-acetylesterase</fullName>
    </submittedName>
</protein>
<gene>
    <name evidence="4" type="ORF">VB776_18100</name>
</gene>
<comment type="caution">
    <text evidence="4">The sequence shown here is derived from an EMBL/GenBank/DDBJ whole genome shotgun (WGS) entry which is preliminary data.</text>
</comment>
<evidence type="ECO:0000313" key="5">
    <source>
        <dbReference type="Proteomes" id="UP001303899"/>
    </source>
</evidence>
<sequence length="471" mass="53058">MFKKSIIFFLFGLLSLNVQAQIVLPRILGHNMVLQQNKPITIWGKASVGERVNVQFAGQEKTTFADENGKWAIVLKPLKASAKEAEMTISGKNVIKLEHILVGEVWLCSGQSNMEYTMRKNSKVKRPNIANENPVDELEFAKNPKIRIFLVNRKELIKPDSLHRGWSIAKDSALRSFSAAAYFFAKELHKNLNVPIGMISSAIPGSRIEPWISEEAFAESPYFKGQKVEGEPAKFYTPMIKPLVPFSLKGFLWYQGETNCFLKETTEYTQKLTTLINSWRKAWGDKKLAFNFVQIAPHNYSDAKGKLVLTKETLPEFREAQTNVLKLPNTGMIITTDLVDSIRDIHPAYKWEIGRRLALVALNQDYGMKNIVASGPIFKKAKVKGNEILLTFNEIGTGLISKDGKKLSDFQIAGEDGNFVNAEAILKDNKVILSSPQITKPVKLRFAWDEAAQPNLFNQEGLPARPFRTNL</sequence>
<dbReference type="InterPro" id="IPR036514">
    <property type="entry name" value="SGNH_hydro_sf"/>
</dbReference>
<organism evidence="4 5">
    <name type="scientific">Arcicella gelida</name>
    <dbReference type="NCBI Taxonomy" id="2984195"/>
    <lineage>
        <taxon>Bacteria</taxon>
        <taxon>Pseudomonadati</taxon>
        <taxon>Bacteroidota</taxon>
        <taxon>Cytophagia</taxon>
        <taxon>Cytophagales</taxon>
        <taxon>Flectobacillaceae</taxon>
        <taxon>Arcicella</taxon>
    </lineage>
</organism>
<feature type="chain" id="PRO_5045254296" evidence="2">
    <location>
        <begin position="21"/>
        <end position="471"/>
    </location>
</feature>
<dbReference type="Pfam" id="PF03629">
    <property type="entry name" value="SASA"/>
    <property type="match status" value="1"/>
</dbReference>
<evidence type="ECO:0000259" key="3">
    <source>
        <dbReference type="Pfam" id="PF03629"/>
    </source>
</evidence>
<dbReference type="PANTHER" id="PTHR22901">
    <property type="entry name" value="SIALATE O-ACETYLESTERASE"/>
    <property type="match status" value="1"/>
</dbReference>
<reference evidence="4 5" key="1">
    <citation type="submission" date="2023-12" db="EMBL/GenBank/DDBJ databases">
        <title>Novel species of the genus Arcicella isolated from rivers.</title>
        <authorList>
            <person name="Lu H."/>
        </authorList>
    </citation>
    <scope>NUCLEOTIDE SEQUENCE [LARGE SCALE GENOMIC DNA]</scope>
    <source>
        <strain evidence="4 5">DC2W</strain>
    </source>
</reference>